<organism evidence="12 13">
    <name type="scientific">Candidatus Schmidhempelia bombi str. Bimp</name>
    <dbReference type="NCBI Taxonomy" id="1387197"/>
    <lineage>
        <taxon>Bacteria</taxon>
        <taxon>Pseudomonadati</taxon>
        <taxon>Pseudomonadota</taxon>
        <taxon>Gammaproteobacteria</taxon>
        <taxon>Orbales</taxon>
        <taxon>Orbaceae</taxon>
        <taxon>Candidatus Schmidhempelia</taxon>
    </lineage>
</organism>
<evidence type="ECO:0000256" key="5">
    <source>
        <dbReference type="ARBA" id="ARBA00022475"/>
    </source>
</evidence>
<dbReference type="InterPro" id="IPR000390">
    <property type="entry name" value="Small_drug/metabolite_transptr"/>
</dbReference>
<dbReference type="EMBL" id="AWGA01000042">
    <property type="protein sequence ID" value="TEA27399.1"/>
    <property type="molecule type" value="Genomic_DNA"/>
</dbReference>
<dbReference type="GO" id="GO:1990961">
    <property type="term" value="P:xenobiotic detoxification by transmembrane export across the plasma membrane"/>
    <property type="evidence" value="ECO:0007669"/>
    <property type="project" value="UniProtKB-ARBA"/>
</dbReference>
<dbReference type="Gene3D" id="1.10.3730.20">
    <property type="match status" value="1"/>
</dbReference>
<dbReference type="GO" id="GO:1903711">
    <property type="term" value="P:spermidine transmembrane transport"/>
    <property type="evidence" value="ECO:0007669"/>
    <property type="project" value="TreeGrafter"/>
</dbReference>
<dbReference type="GO" id="GO:0015199">
    <property type="term" value="F:amino-acid betaine transmembrane transporter activity"/>
    <property type="evidence" value="ECO:0007669"/>
    <property type="project" value="TreeGrafter"/>
</dbReference>
<keyword evidence="8 11" id="KW-1133">Transmembrane helix</keyword>
<keyword evidence="13" id="KW-1185">Reference proteome</keyword>
<dbReference type="FunFam" id="1.10.3730.20:FF:000001">
    <property type="entry name" value="Quaternary ammonium compound resistance transporter SugE"/>
    <property type="match status" value="1"/>
</dbReference>
<dbReference type="GO" id="GO:0015297">
    <property type="term" value="F:antiporter activity"/>
    <property type="evidence" value="ECO:0007669"/>
    <property type="project" value="TreeGrafter"/>
</dbReference>
<dbReference type="RefSeq" id="WP_024495855.1">
    <property type="nucleotide sequence ID" value="NZ_AWGA01000042.1"/>
</dbReference>
<accession>A0AB94ID99</accession>
<dbReference type="SUPFAM" id="SSF103481">
    <property type="entry name" value="Multidrug resistance efflux transporter EmrE"/>
    <property type="match status" value="1"/>
</dbReference>
<dbReference type="NCBIfam" id="NF007934">
    <property type="entry name" value="PRK10650.1"/>
    <property type="match status" value="1"/>
</dbReference>
<feature type="transmembrane region" description="Helical" evidence="11">
    <location>
        <begin position="6"/>
        <end position="26"/>
    </location>
</feature>
<dbReference type="AlphaFoldDB" id="A0AB94ID99"/>
<evidence type="ECO:0000256" key="11">
    <source>
        <dbReference type="SAM" id="Phobius"/>
    </source>
</evidence>
<name>A0AB94ID99_9GAMM</name>
<keyword evidence="4" id="KW-0813">Transport</keyword>
<evidence type="ECO:0000256" key="10">
    <source>
        <dbReference type="RuleBase" id="RU003942"/>
    </source>
</evidence>
<feature type="transmembrane region" description="Helical" evidence="11">
    <location>
        <begin position="90"/>
        <end position="108"/>
    </location>
</feature>
<reference evidence="12 13" key="1">
    <citation type="journal article" date="2014" name="Appl. Environ. Microbiol.">
        <title>Genomic features of a bumble bee symbiont reflect its host environment.</title>
        <authorList>
            <person name="Martinson V.G."/>
            <person name="Magoc T."/>
            <person name="Koch H."/>
            <person name="Salzberg S.L."/>
            <person name="Moran N.A."/>
        </authorList>
    </citation>
    <scope>NUCLEOTIDE SEQUENCE [LARGE SCALE GENOMIC DNA]</scope>
    <source>
        <strain evidence="12 13">Bimp</strain>
    </source>
</reference>
<evidence type="ECO:0000256" key="9">
    <source>
        <dbReference type="ARBA" id="ARBA00023136"/>
    </source>
</evidence>
<feature type="transmembrane region" description="Helical" evidence="11">
    <location>
        <begin position="62"/>
        <end position="83"/>
    </location>
</feature>
<keyword evidence="7 10" id="KW-0812">Transmembrane</keyword>
<comment type="subcellular location">
    <subcellularLocation>
        <location evidence="1">Cell inner membrane</location>
        <topology evidence="1">Multi-pass membrane protein</topology>
    </subcellularLocation>
    <subcellularLocation>
        <location evidence="10">Cell membrane</location>
        <topology evidence="10">Multi-pass membrane protein</topology>
    </subcellularLocation>
</comment>
<evidence type="ECO:0000313" key="13">
    <source>
        <dbReference type="Proteomes" id="UP000506160"/>
    </source>
</evidence>
<dbReference type="InterPro" id="IPR045324">
    <property type="entry name" value="Small_multidrug_res"/>
</dbReference>
<evidence type="ECO:0000256" key="6">
    <source>
        <dbReference type="ARBA" id="ARBA00022519"/>
    </source>
</evidence>
<protein>
    <recommendedName>
        <fullName evidence="3">Spermidine export protein MdtI</fullName>
    </recommendedName>
</protein>
<proteinExistence type="inferred from homology"/>
<keyword evidence="6" id="KW-0997">Cell inner membrane</keyword>
<evidence type="ECO:0000256" key="4">
    <source>
        <dbReference type="ARBA" id="ARBA00022448"/>
    </source>
</evidence>
<dbReference type="InterPro" id="IPR037185">
    <property type="entry name" value="EmrE-like"/>
</dbReference>
<evidence type="ECO:0000313" key="12">
    <source>
        <dbReference type="EMBL" id="TEA27399.1"/>
    </source>
</evidence>
<dbReference type="GO" id="GO:0031460">
    <property type="term" value="P:glycine betaine transport"/>
    <property type="evidence" value="ECO:0007669"/>
    <property type="project" value="TreeGrafter"/>
</dbReference>
<dbReference type="GO" id="GO:0005886">
    <property type="term" value="C:plasma membrane"/>
    <property type="evidence" value="ECO:0007669"/>
    <property type="project" value="UniProtKB-SubCell"/>
</dbReference>
<dbReference type="Proteomes" id="UP000506160">
    <property type="component" value="Unassembled WGS sequence"/>
</dbReference>
<evidence type="ECO:0000256" key="2">
    <source>
        <dbReference type="ARBA" id="ARBA00011359"/>
    </source>
</evidence>
<keyword evidence="9 11" id="KW-0472">Membrane</keyword>
<evidence type="ECO:0000256" key="8">
    <source>
        <dbReference type="ARBA" id="ARBA00022989"/>
    </source>
</evidence>
<comment type="caution">
    <text evidence="12">The sequence shown here is derived from an EMBL/GenBank/DDBJ whole genome shotgun (WGS) entry which is preliminary data.</text>
</comment>
<sequence length="109" mass="12052">MQNVEYYHVIYLIIATLLEIVANIFLKLSDGFKRIWLGALSLTFVLAAFTCFSQAVKGFDLSVAYALWGGFGVVATALAGLVFFGQQLNWRGWLGILTLILGMVIIKFA</sequence>
<feature type="transmembrane region" description="Helical" evidence="11">
    <location>
        <begin position="35"/>
        <end position="56"/>
    </location>
</feature>
<dbReference type="GO" id="GO:0015220">
    <property type="term" value="F:choline transmembrane transporter activity"/>
    <property type="evidence" value="ECO:0007669"/>
    <property type="project" value="TreeGrafter"/>
</dbReference>
<comment type="similarity">
    <text evidence="10">Belongs to the drug/metabolite transporter (DMT) superfamily. Small multidrug resistance (SMR) (TC 2.A.7.1) family.</text>
</comment>
<dbReference type="PANTHER" id="PTHR30561:SF6">
    <property type="entry name" value="SPERMIDINE EXPORT PROTEIN MDTI"/>
    <property type="match status" value="1"/>
</dbReference>
<evidence type="ECO:0000256" key="3">
    <source>
        <dbReference type="ARBA" id="ARBA00021114"/>
    </source>
</evidence>
<dbReference type="Pfam" id="PF00893">
    <property type="entry name" value="Multi_Drug_Res"/>
    <property type="match status" value="1"/>
</dbReference>
<evidence type="ECO:0000256" key="7">
    <source>
        <dbReference type="ARBA" id="ARBA00022692"/>
    </source>
</evidence>
<comment type="subunit">
    <text evidence="2">Forms a complex with MdtJ.</text>
</comment>
<dbReference type="PANTHER" id="PTHR30561">
    <property type="entry name" value="SMR FAMILY PROTON-DEPENDENT DRUG EFFLUX TRANSPORTER SUGE"/>
    <property type="match status" value="1"/>
</dbReference>
<gene>
    <name evidence="12" type="primary">mdtI</name>
    <name evidence="12" type="ORF">O970_03905</name>
</gene>
<keyword evidence="5" id="KW-1003">Cell membrane</keyword>
<evidence type="ECO:0000256" key="1">
    <source>
        <dbReference type="ARBA" id="ARBA00004429"/>
    </source>
</evidence>